<accession>A0ABM5PAY1</accession>
<keyword evidence="2" id="KW-1185">Reference proteome</keyword>
<reference evidence="1 2" key="1">
    <citation type="submission" date="2013-12" db="EMBL/GenBank/DDBJ databases">
        <title>Annotation of the Bibersteinia trehalosi USDA-ARS-USMARC-189 complete genome.</title>
        <authorList>
            <person name="Harhay G.P."/>
            <person name="McVey S."/>
            <person name="Clawson M.L."/>
            <person name="Bono J."/>
            <person name="Heaton M.P."/>
            <person name="Chitko-Mckown C.G."/>
            <person name="Harhay D.M."/>
            <person name="Smith T.P.L."/>
        </authorList>
    </citation>
    <scope>NUCLEOTIDE SEQUENCE [LARGE SCALE GENOMIC DNA]</scope>
    <source>
        <strain evidence="1 2">USDA-ARS-USMARC-189</strain>
    </source>
</reference>
<dbReference type="EMBL" id="CP006955">
    <property type="protein sequence ID" value="AHG83054.1"/>
    <property type="molecule type" value="Genomic_DNA"/>
</dbReference>
<dbReference type="RefSeq" id="WP_025289974.1">
    <property type="nucleotide sequence ID" value="NZ_CP006955.1"/>
</dbReference>
<evidence type="ECO:0000313" key="1">
    <source>
        <dbReference type="EMBL" id="AHG83054.1"/>
    </source>
</evidence>
<sequence>MNRKLTYPQAVQAAAALLANGKENVKRLENGDHADIVNELFELADRIFIFAEGSSDDETTGF</sequence>
<name>A0ABM5PAY1_BIBTR</name>
<dbReference type="Proteomes" id="UP000019092">
    <property type="component" value="Chromosome"/>
</dbReference>
<proteinExistence type="predicted"/>
<evidence type="ECO:0000313" key="2">
    <source>
        <dbReference type="Proteomes" id="UP000019092"/>
    </source>
</evidence>
<protein>
    <submittedName>
        <fullName evidence="1">Uncharacterized protein</fullName>
    </submittedName>
</protein>
<organism evidence="1 2">
    <name type="scientific">Bibersteinia trehalosi USDA-ARS-USMARC-189</name>
    <dbReference type="NCBI Taxonomy" id="1263831"/>
    <lineage>
        <taxon>Bacteria</taxon>
        <taxon>Pseudomonadati</taxon>
        <taxon>Pseudomonadota</taxon>
        <taxon>Gammaproteobacteria</taxon>
        <taxon>Pasteurellales</taxon>
        <taxon>Pasteurellaceae</taxon>
        <taxon>Bibersteinia</taxon>
    </lineage>
</organism>
<gene>
    <name evidence="1" type="ORF">F543_1900</name>
</gene>